<dbReference type="EMBL" id="CP032419">
    <property type="protein sequence ID" value="AYC34045.1"/>
    <property type="molecule type" value="Genomic_DNA"/>
</dbReference>
<gene>
    <name evidence="4" type="ORF">D3880_17500</name>
</gene>
<dbReference type="PRINTS" id="PR00081">
    <property type="entry name" value="GDHRDH"/>
</dbReference>
<proteinExistence type="inferred from homology"/>
<evidence type="ECO:0000256" key="1">
    <source>
        <dbReference type="ARBA" id="ARBA00006484"/>
    </source>
</evidence>
<evidence type="ECO:0000313" key="4">
    <source>
        <dbReference type="EMBL" id="AYC34045.1"/>
    </source>
</evidence>
<dbReference type="InterPro" id="IPR057326">
    <property type="entry name" value="KR_dom"/>
</dbReference>
<dbReference type="Proteomes" id="UP000265560">
    <property type="component" value="Chromosome"/>
</dbReference>
<evidence type="ECO:0000259" key="3">
    <source>
        <dbReference type="SMART" id="SM00822"/>
    </source>
</evidence>
<feature type="domain" description="Ketoreductase" evidence="3">
    <location>
        <begin position="12"/>
        <end position="207"/>
    </location>
</feature>
<dbReference type="InterPro" id="IPR020904">
    <property type="entry name" value="Sc_DH/Rdtase_CS"/>
</dbReference>
<protein>
    <submittedName>
        <fullName evidence="4">Glucose 1-dehydrogenase</fullName>
        <ecNumber evidence="4">1.1.1.47</ecNumber>
    </submittedName>
</protein>
<dbReference type="PANTHER" id="PTHR43639">
    <property type="entry name" value="OXIDOREDUCTASE, SHORT-CHAIN DEHYDROGENASE/REDUCTASE FAMILY (AFU_ORTHOLOGUE AFUA_5G02870)"/>
    <property type="match status" value="1"/>
</dbReference>
<dbReference type="NCBIfam" id="NF005559">
    <property type="entry name" value="PRK07231.1"/>
    <property type="match status" value="1"/>
</dbReference>
<sequence length="257" mass="27023">MSILQRFNLAGSVAIVTGSGRGIGRAIALAYADAGADVVCTARSLADVEAVAEEVRSRGRRALALSCDVTDSAQRQALVSNAREQLGRVTHLVNNAGGGGPNDPLKMSPEEFERVMSFNVSSAYALCQLCVPLMREAGSGNIINITSVAARYAQRHFTSYGTAKAALTHLTRLLAQEFAPHIRVNAVSPGPILTDALAKVMPDAMRTTMESNTPLKRLGEPDDIAAAALYLAAPASGWVTGKIIEVDGGADFSVWPS</sequence>
<accession>A0A385Z484</accession>
<organism evidence="4 5">
    <name type="scientific">Pseudomonas cavernae</name>
    <dbReference type="NCBI Taxonomy" id="2320867"/>
    <lineage>
        <taxon>Bacteria</taxon>
        <taxon>Pseudomonadati</taxon>
        <taxon>Pseudomonadota</taxon>
        <taxon>Gammaproteobacteria</taxon>
        <taxon>Pseudomonadales</taxon>
        <taxon>Pseudomonadaceae</taxon>
        <taxon>Pseudomonas</taxon>
    </lineage>
</organism>
<dbReference type="PANTHER" id="PTHR43639:SF1">
    <property type="entry name" value="SHORT-CHAIN DEHYDROGENASE_REDUCTASE FAMILY PROTEIN"/>
    <property type="match status" value="1"/>
</dbReference>
<dbReference type="OrthoDB" id="9809287at2"/>
<dbReference type="EC" id="1.1.1.47" evidence="4"/>
<dbReference type="FunFam" id="3.40.50.720:FF:000084">
    <property type="entry name" value="Short-chain dehydrogenase reductase"/>
    <property type="match status" value="1"/>
</dbReference>
<dbReference type="PRINTS" id="PR00080">
    <property type="entry name" value="SDRFAMILY"/>
</dbReference>
<dbReference type="InterPro" id="IPR002347">
    <property type="entry name" value="SDR_fam"/>
</dbReference>
<dbReference type="CDD" id="cd05233">
    <property type="entry name" value="SDR_c"/>
    <property type="match status" value="1"/>
</dbReference>
<dbReference type="SUPFAM" id="SSF51735">
    <property type="entry name" value="NAD(P)-binding Rossmann-fold domains"/>
    <property type="match status" value="1"/>
</dbReference>
<dbReference type="RefSeq" id="WP_119894700.1">
    <property type="nucleotide sequence ID" value="NZ_CP032419.1"/>
</dbReference>
<name>A0A385Z484_9PSED</name>
<dbReference type="InterPro" id="IPR036291">
    <property type="entry name" value="NAD(P)-bd_dom_sf"/>
</dbReference>
<reference evidence="5" key="1">
    <citation type="submission" date="2018-09" db="EMBL/GenBank/DDBJ databases">
        <authorList>
            <person name="Zhu H."/>
        </authorList>
    </citation>
    <scope>NUCLEOTIDE SEQUENCE [LARGE SCALE GENOMIC DNA]</scope>
    <source>
        <strain evidence="5">K2W31S-8</strain>
    </source>
</reference>
<dbReference type="KEGG" id="pcav:D3880_17500"/>
<evidence type="ECO:0000256" key="2">
    <source>
        <dbReference type="ARBA" id="ARBA00023002"/>
    </source>
</evidence>
<dbReference type="GO" id="GO:0047936">
    <property type="term" value="F:glucose 1-dehydrogenase [NAD(P)+] activity"/>
    <property type="evidence" value="ECO:0007669"/>
    <property type="project" value="UniProtKB-EC"/>
</dbReference>
<dbReference type="SMART" id="SM00822">
    <property type="entry name" value="PKS_KR"/>
    <property type="match status" value="1"/>
</dbReference>
<keyword evidence="2 4" id="KW-0560">Oxidoreductase</keyword>
<keyword evidence="5" id="KW-1185">Reference proteome</keyword>
<dbReference type="PROSITE" id="PS00061">
    <property type="entry name" value="ADH_SHORT"/>
    <property type="match status" value="1"/>
</dbReference>
<comment type="similarity">
    <text evidence="1">Belongs to the short-chain dehydrogenases/reductases (SDR) family.</text>
</comment>
<dbReference type="AlphaFoldDB" id="A0A385Z484"/>
<evidence type="ECO:0000313" key="5">
    <source>
        <dbReference type="Proteomes" id="UP000265560"/>
    </source>
</evidence>
<dbReference type="Gene3D" id="3.40.50.720">
    <property type="entry name" value="NAD(P)-binding Rossmann-like Domain"/>
    <property type="match status" value="1"/>
</dbReference>
<dbReference type="Pfam" id="PF13561">
    <property type="entry name" value="adh_short_C2"/>
    <property type="match status" value="1"/>
</dbReference>